<dbReference type="PANTHER" id="PTHR12418">
    <property type="entry name" value="ACYL-COENZYME A THIOESTERASE THEM4"/>
    <property type="match status" value="1"/>
</dbReference>
<keyword evidence="7" id="KW-0378">Hydrolase</keyword>
<keyword evidence="5" id="KW-0963">Cytoplasm</keyword>
<comment type="catalytic activity">
    <reaction evidence="13">
        <text>(5Z,8Z,11Z,14Z)-eicosatetraenoyl-CoA + H2O = (5Z,8Z,11Z,14Z)-eicosatetraenoate + CoA + H(+)</text>
        <dbReference type="Rhea" id="RHEA:40151"/>
        <dbReference type="ChEBI" id="CHEBI:15377"/>
        <dbReference type="ChEBI" id="CHEBI:15378"/>
        <dbReference type="ChEBI" id="CHEBI:32395"/>
        <dbReference type="ChEBI" id="CHEBI:57287"/>
        <dbReference type="ChEBI" id="CHEBI:57368"/>
    </reaction>
    <physiologicalReaction direction="left-to-right" evidence="13">
        <dbReference type="Rhea" id="RHEA:40152"/>
    </physiologicalReaction>
</comment>
<dbReference type="OrthoDB" id="5297685at2"/>
<keyword evidence="11" id="KW-0472">Membrane</keyword>
<keyword evidence="9" id="KW-0809">Transit peptide</keyword>
<keyword evidence="6" id="KW-0053">Apoptosis</keyword>
<dbReference type="GO" id="GO:0016790">
    <property type="term" value="F:thiolester hydrolase activity"/>
    <property type="evidence" value="ECO:0007669"/>
    <property type="project" value="UniProtKB-ARBA"/>
</dbReference>
<dbReference type="GO" id="GO:0006631">
    <property type="term" value="P:fatty acid metabolic process"/>
    <property type="evidence" value="ECO:0007669"/>
    <property type="project" value="UniProtKB-KW"/>
</dbReference>
<keyword evidence="26" id="KW-1185">Reference proteome</keyword>
<dbReference type="InterPro" id="IPR029069">
    <property type="entry name" value="HotDog_dom_sf"/>
</dbReference>
<dbReference type="KEGG" id="bvr:BVIR_3070"/>
<evidence type="ECO:0000256" key="21">
    <source>
        <dbReference type="ARBA" id="ARBA00047969"/>
    </source>
</evidence>
<evidence type="ECO:0000256" key="23">
    <source>
        <dbReference type="ARBA" id="ARBA00048180"/>
    </source>
</evidence>
<dbReference type="SUPFAM" id="SSF54637">
    <property type="entry name" value="Thioesterase/thiol ester dehydrase-isomerase"/>
    <property type="match status" value="1"/>
</dbReference>
<evidence type="ECO:0000256" key="5">
    <source>
        <dbReference type="ARBA" id="ARBA00022490"/>
    </source>
</evidence>
<protein>
    <recommendedName>
        <fullName evidence="17">Acyl-coenzyme A thioesterase THEM4</fullName>
        <ecNumber evidence="16">3.1.2.2</ecNumber>
    </recommendedName>
    <alternativeName>
        <fullName evidence="18">Thioesterase superfamily member 4</fullName>
    </alternativeName>
</protein>
<dbReference type="GO" id="GO:0005737">
    <property type="term" value="C:cytoplasm"/>
    <property type="evidence" value="ECO:0007669"/>
    <property type="project" value="UniProtKB-SubCell"/>
</dbReference>
<comment type="catalytic activity">
    <reaction evidence="14">
        <text>(9Z)-octadecenoyl-CoA + H2O = (9Z)-octadecenoate + CoA + H(+)</text>
        <dbReference type="Rhea" id="RHEA:40139"/>
        <dbReference type="ChEBI" id="CHEBI:15377"/>
        <dbReference type="ChEBI" id="CHEBI:15378"/>
        <dbReference type="ChEBI" id="CHEBI:30823"/>
        <dbReference type="ChEBI" id="CHEBI:57287"/>
        <dbReference type="ChEBI" id="CHEBI:57387"/>
    </reaction>
    <physiologicalReaction direction="left-to-right" evidence="14">
        <dbReference type="Rhea" id="RHEA:40140"/>
    </physiologicalReaction>
</comment>
<dbReference type="STRING" id="1079.BVIR_3070"/>
<evidence type="ECO:0000256" key="3">
    <source>
        <dbReference type="ARBA" id="ARBA00004632"/>
    </source>
</evidence>
<evidence type="ECO:0000256" key="18">
    <source>
        <dbReference type="ARBA" id="ARBA00043210"/>
    </source>
</evidence>
<dbReference type="EC" id="3.1.2.2" evidence="16"/>
<evidence type="ECO:0000256" key="16">
    <source>
        <dbReference type="ARBA" id="ARBA00038848"/>
    </source>
</evidence>
<evidence type="ECO:0000256" key="15">
    <source>
        <dbReference type="ARBA" id="ARBA00038456"/>
    </source>
</evidence>
<sequence>MTPAPPAGRPAPSRAGAESHAHCLLCGSDNPLSLKLEFVPDGNDGVRGTFACREVLQGYQGIVHGGVIAALLDSAMTHCLFHRGIEAVTADLNVRYRFPLSCRSRVELAARIVQFHPPLYRLTAELTVGDRLIARAAAAFVDAARRPAAVNAAM</sequence>
<organism evidence="25 26">
    <name type="scientific">Blastochloris viridis</name>
    <name type="common">Rhodopseudomonas viridis</name>
    <dbReference type="NCBI Taxonomy" id="1079"/>
    <lineage>
        <taxon>Bacteria</taxon>
        <taxon>Pseudomonadati</taxon>
        <taxon>Pseudomonadota</taxon>
        <taxon>Alphaproteobacteria</taxon>
        <taxon>Hyphomicrobiales</taxon>
        <taxon>Blastochloridaceae</taxon>
        <taxon>Blastochloris</taxon>
    </lineage>
</organism>
<reference evidence="26" key="1">
    <citation type="journal article" date="2016" name="Genome Announc.">
        <title>Revised genome sequence of the purple photosynthetic bacterium Blastochloris viridis.</title>
        <authorList>
            <person name="Liu L.N."/>
            <person name="Faulkner M."/>
            <person name="Liu X."/>
            <person name="Huang F."/>
            <person name="Darby A.C."/>
            <person name="Hall N."/>
        </authorList>
    </citation>
    <scope>NUCLEOTIDE SEQUENCE [LARGE SCALE GENOMIC DNA]</scope>
    <source>
        <strain evidence="26">ATCC 19567 / DSM 133 / F</strain>
    </source>
</reference>
<dbReference type="PANTHER" id="PTHR12418:SF19">
    <property type="entry name" value="ACYL-COENZYME A THIOESTERASE THEM4"/>
    <property type="match status" value="1"/>
</dbReference>
<evidence type="ECO:0000256" key="7">
    <source>
        <dbReference type="ARBA" id="ARBA00022801"/>
    </source>
</evidence>
<evidence type="ECO:0000256" key="6">
    <source>
        <dbReference type="ARBA" id="ARBA00022703"/>
    </source>
</evidence>
<name>A0A0N7IV07_BLAVI</name>
<evidence type="ECO:0000256" key="8">
    <source>
        <dbReference type="ARBA" id="ARBA00022832"/>
    </source>
</evidence>
<evidence type="ECO:0000256" key="4">
    <source>
        <dbReference type="ARBA" id="ARBA00022475"/>
    </source>
</evidence>
<evidence type="ECO:0000256" key="17">
    <source>
        <dbReference type="ARBA" id="ARBA00040123"/>
    </source>
</evidence>
<evidence type="ECO:0000256" key="12">
    <source>
        <dbReference type="ARBA" id="ARBA00023273"/>
    </source>
</evidence>
<evidence type="ECO:0000256" key="9">
    <source>
        <dbReference type="ARBA" id="ARBA00022946"/>
    </source>
</evidence>
<comment type="subcellular location">
    <subcellularLocation>
        <location evidence="3">Cell projection</location>
        <location evidence="3">Ruffle membrane</location>
    </subcellularLocation>
    <subcellularLocation>
        <location evidence="2">Cytoplasm</location>
    </subcellularLocation>
    <subcellularLocation>
        <location evidence="1">Membrane</location>
        <topology evidence="1">Peripheral membrane protein</topology>
    </subcellularLocation>
</comment>
<dbReference type="RefSeq" id="WP_055038355.1">
    <property type="nucleotide sequence ID" value="NZ_AP014854.2"/>
</dbReference>
<proteinExistence type="inferred from homology"/>
<evidence type="ECO:0000256" key="11">
    <source>
        <dbReference type="ARBA" id="ARBA00023136"/>
    </source>
</evidence>
<keyword evidence="4" id="KW-1003">Cell membrane</keyword>
<dbReference type="InterPro" id="IPR006683">
    <property type="entry name" value="Thioestr_dom"/>
</dbReference>
<gene>
    <name evidence="25" type="ORF">BVIRIDIS_25140</name>
</gene>
<comment type="catalytic activity">
    <reaction evidence="20">
        <text>hexadecanoyl-CoA + H2O = hexadecanoate + CoA + H(+)</text>
        <dbReference type="Rhea" id="RHEA:16645"/>
        <dbReference type="ChEBI" id="CHEBI:7896"/>
        <dbReference type="ChEBI" id="CHEBI:15377"/>
        <dbReference type="ChEBI" id="CHEBI:15378"/>
        <dbReference type="ChEBI" id="CHEBI:57287"/>
        <dbReference type="ChEBI" id="CHEBI:57379"/>
        <dbReference type="EC" id="3.1.2.2"/>
    </reaction>
    <physiologicalReaction direction="left-to-right" evidence="20">
        <dbReference type="Rhea" id="RHEA:16646"/>
    </physiologicalReaction>
</comment>
<accession>A0A0N7IV07</accession>
<dbReference type="InterPro" id="IPR052365">
    <property type="entry name" value="THEM4/THEM5_acyl-CoA_thioest"/>
</dbReference>
<evidence type="ECO:0000256" key="2">
    <source>
        <dbReference type="ARBA" id="ARBA00004496"/>
    </source>
</evidence>
<evidence type="ECO:0000256" key="20">
    <source>
        <dbReference type="ARBA" id="ARBA00047734"/>
    </source>
</evidence>
<evidence type="ECO:0000313" key="26">
    <source>
        <dbReference type="Proteomes" id="UP000065734"/>
    </source>
</evidence>
<dbReference type="PATRIC" id="fig|1079.6.peg.3230"/>
<dbReference type="Proteomes" id="UP000065734">
    <property type="component" value="Chromosome I"/>
</dbReference>
<dbReference type="AlphaFoldDB" id="A0A0N7IV07"/>
<keyword evidence="8" id="KW-0276">Fatty acid metabolism</keyword>
<keyword evidence="10" id="KW-0443">Lipid metabolism</keyword>
<evidence type="ECO:0000256" key="14">
    <source>
        <dbReference type="ARBA" id="ARBA00037002"/>
    </source>
</evidence>
<comment type="catalytic activity">
    <reaction evidence="21">
        <text>decanoyl-CoA + H2O = decanoate + CoA + H(+)</text>
        <dbReference type="Rhea" id="RHEA:40059"/>
        <dbReference type="ChEBI" id="CHEBI:15377"/>
        <dbReference type="ChEBI" id="CHEBI:15378"/>
        <dbReference type="ChEBI" id="CHEBI:27689"/>
        <dbReference type="ChEBI" id="CHEBI:57287"/>
        <dbReference type="ChEBI" id="CHEBI:61430"/>
    </reaction>
    <physiologicalReaction direction="left-to-right" evidence="21">
        <dbReference type="Rhea" id="RHEA:40060"/>
    </physiologicalReaction>
</comment>
<comment type="catalytic activity">
    <reaction evidence="19">
        <text>octanoyl-CoA + H2O = octanoate + CoA + H(+)</text>
        <dbReference type="Rhea" id="RHEA:30143"/>
        <dbReference type="ChEBI" id="CHEBI:15377"/>
        <dbReference type="ChEBI" id="CHEBI:15378"/>
        <dbReference type="ChEBI" id="CHEBI:25646"/>
        <dbReference type="ChEBI" id="CHEBI:57287"/>
        <dbReference type="ChEBI" id="CHEBI:57386"/>
    </reaction>
    <physiologicalReaction direction="left-to-right" evidence="19">
        <dbReference type="Rhea" id="RHEA:30144"/>
    </physiologicalReaction>
</comment>
<dbReference type="EMBL" id="LN907867">
    <property type="protein sequence ID" value="CUU43492.1"/>
    <property type="molecule type" value="Genomic_DNA"/>
</dbReference>
<dbReference type="Pfam" id="PF03061">
    <property type="entry name" value="4HBT"/>
    <property type="match status" value="1"/>
</dbReference>
<evidence type="ECO:0000256" key="19">
    <source>
        <dbReference type="ARBA" id="ARBA00047588"/>
    </source>
</evidence>
<comment type="similarity">
    <text evidence="15">Belongs to the THEM4/THEM5 thioesterase family.</text>
</comment>
<evidence type="ECO:0000256" key="22">
    <source>
        <dbReference type="ARBA" id="ARBA00048074"/>
    </source>
</evidence>
<evidence type="ECO:0000256" key="1">
    <source>
        <dbReference type="ARBA" id="ARBA00004170"/>
    </source>
</evidence>
<dbReference type="CDD" id="cd03443">
    <property type="entry name" value="PaaI_thioesterase"/>
    <property type="match status" value="1"/>
</dbReference>
<evidence type="ECO:0000313" key="25">
    <source>
        <dbReference type="EMBL" id="CUU43492.1"/>
    </source>
</evidence>
<evidence type="ECO:0000259" key="24">
    <source>
        <dbReference type="Pfam" id="PF03061"/>
    </source>
</evidence>
<dbReference type="Gene3D" id="3.10.129.10">
    <property type="entry name" value="Hotdog Thioesterase"/>
    <property type="match status" value="1"/>
</dbReference>
<comment type="catalytic activity">
    <reaction evidence="23">
        <text>tetradecanoyl-CoA + H2O = tetradecanoate + CoA + H(+)</text>
        <dbReference type="Rhea" id="RHEA:40119"/>
        <dbReference type="ChEBI" id="CHEBI:15377"/>
        <dbReference type="ChEBI" id="CHEBI:15378"/>
        <dbReference type="ChEBI" id="CHEBI:30807"/>
        <dbReference type="ChEBI" id="CHEBI:57287"/>
        <dbReference type="ChEBI" id="CHEBI:57385"/>
    </reaction>
    <physiologicalReaction direction="left-to-right" evidence="23">
        <dbReference type="Rhea" id="RHEA:40120"/>
    </physiologicalReaction>
</comment>
<feature type="domain" description="Thioesterase" evidence="24">
    <location>
        <begin position="60"/>
        <end position="114"/>
    </location>
</feature>
<keyword evidence="12" id="KW-0966">Cell projection</keyword>
<evidence type="ECO:0000256" key="13">
    <source>
        <dbReference type="ARBA" id="ARBA00035852"/>
    </source>
</evidence>
<comment type="catalytic activity">
    <reaction evidence="22">
        <text>dodecanoyl-CoA + H2O = dodecanoate + CoA + H(+)</text>
        <dbReference type="Rhea" id="RHEA:30135"/>
        <dbReference type="ChEBI" id="CHEBI:15377"/>
        <dbReference type="ChEBI" id="CHEBI:15378"/>
        <dbReference type="ChEBI" id="CHEBI:18262"/>
        <dbReference type="ChEBI" id="CHEBI:57287"/>
        <dbReference type="ChEBI" id="CHEBI:57375"/>
    </reaction>
    <physiologicalReaction direction="left-to-right" evidence="22">
        <dbReference type="Rhea" id="RHEA:30136"/>
    </physiologicalReaction>
</comment>
<dbReference type="GO" id="GO:0016020">
    <property type="term" value="C:membrane"/>
    <property type="evidence" value="ECO:0007669"/>
    <property type="project" value="UniProtKB-SubCell"/>
</dbReference>
<evidence type="ECO:0000256" key="10">
    <source>
        <dbReference type="ARBA" id="ARBA00023098"/>
    </source>
</evidence>